<name>A0ABT5A376_9CYAN</name>
<comment type="caution">
    <text evidence="1">The sequence shown here is derived from an EMBL/GenBank/DDBJ whole genome shotgun (WGS) entry which is preliminary data.</text>
</comment>
<dbReference type="Proteomes" id="UP001212123">
    <property type="component" value="Unassembled WGS sequence"/>
</dbReference>
<dbReference type="CDD" id="cd00085">
    <property type="entry name" value="HNHc"/>
    <property type="match status" value="1"/>
</dbReference>
<gene>
    <name evidence="1" type="ORF">PN492_07430</name>
</gene>
<dbReference type="Gene3D" id="1.10.30.50">
    <property type="match status" value="1"/>
</dbReference>
<accession>A0ABT5A376</accession>
<dbReference type="RefSeq" id="WP_271805178.1">
    <property type="nucleotide sequence ID" value="NZ_JAQMTU010000042.1"/>
</dbReference>
<evidence type="ECO:0000313" key="1">
    <source>
        <dbReference type="EMBL" id="MDB9486378.1"/>
    </source>
</evidence>
<keyword evidence="2" id="KW-1185">Reference proteome</keyword>
<dbReference type="InterPro" id="IPR003615">
    <property type="entry name" value="HNH_nuc"/>
</dbReference>
<evidence type="ECO:0008006" key="3">
    <source>
        <dbReference type="Google" id="ProtNLM"/>
    </source>
</evidence>
<dbReference type="EMBL" id="JAQMTU010000042">
    <property type="protein sequence ID" value="MDB9486378.1"/>
    <property type="molecule type" value="Genomic_DNA"/>
</dbReference>
<sequence>MIPIKPQPEPDDFDQKVRKPGLAFLSQVPNPKTKDWRDYWRKSLRDLYDACNHICAYSAQWIPYDTGRPEVDHFIPKSVKPELAYEWDNFRLICSKMNSNKGIKEEIIDPFFLPADSFILNFPSMLIKPNPNLLEPLKSRVVYTIKELKLNEEMWQLGRSYKLIDYCKKQYSFDHLKEKYPFIAYELERQGLVEVDKIAYIMGVR</sequence>
<reference evidence="1 2" key="1">
    <citation type="submission" date="2023-01" db="EMBL/GenBank/DDBJ databases">
        <title>Genomes from the Australian National Cyanobacteria Reference Collection.</title>
        <authorList>
            <person name="Willis A."/>
            <person name="Lee E.M.F."/>
        </authorList>
    </citation>
    <scope>NUCLEOTIDE SEQUENCE [LARGE SCALE GENOMIC DNA]</scope>
    <source>
        <strain evidence="1 2">CS-537/01</strain>
    </source>
</reference>
<proteinExistence type="predicted"/>
<organism evidence="1 2">
    <name type="scientific">Dolichospermum circinale CS-537/01</name>
    <dbReference type="NCBI Taxonomy" id="3021739"/>
    <lineage>
        <taxon>Bacteria</taxon>
        <taxon>Bacillati</taxon>
        <taxon>Cyanobacteriota</taxon>
        <taxon>Cyanophyceae</taxon>
        <taxon>Nostocales</taxon>
        <taxon>Aphanizomenonaceae</taxon>
        <taxon>Dolichospermum</taxon>
        <taxon>Dolichospermum circinale</taxon>
    </lineage>
</organism>
<evidence type="ECO:0000313" key="2">
    <source>
        <dbReference type="Proteomes" id="UP001212123"/>
    </source>
</evidence>
<protein>
    <recommendedName>
        <fullName evidence="3">HNH endonuclease</fullName>
    </recommendedName>
</protein>